<dbReference type="PANTHER" id="PTHR43777">
    <property type="entry name" value="MOLYBDENUM COFACTOR CYTIDYLYLTRANSFERASE"/>
    <property type="match status" value="1"/>
</dbReference>
<feature type="domain" description="MobA-like NTP transferase" evidence="1">
    <location>
        <begin position="14"/>
        <end position="183"/>
    </location>
</feature>
<name>A0ABW1DMD4_9DEIO</name>
<dbReference type="Gene3D" id="3.90.550.10">
    <property type="entry name" value="Spore Coat Polysaccharide Biosynthesis Protein SpsA, Chain A"/>
    <property type="match status" value="1"/>
</dbReference>
<accession>A0ABW1DMD4</accession>
<dbReference type="Pfam" id="PF12804">
    <property type="entry name" value="NTP_transf_3"/>
    <property type="match status" value="1"/>
</dbReference>
<dbReference type="RefSeq" id="WP_380051245.1">
    <property type="nucleotide sequence ID" value="NZ_JBHSOH010000032.1"/>
</dbReference>
<evidence type="ECO:0000313" key="3">
    <source>
        <dbReference type="Proteomes" id="UP001595979"/>
    </source>
</evidence>
<sequence length="215" mass="21563">MSLPVPSPAPHRLGVLLAAGRSTRMGTPKQLAPLGGQALCRHAAGSLAAGGYGALLAVVPPGEVGAAVRAALAGLPFAFTENPEPGRGLASSFRAAATWALAQPRPFAAVTFALADMPLVTPATHAALGQAFAGSGAPAVLARYGEGGAAVHAPPHLFRADLLERVAALPDADHGPRALLRDYAASTVTVTRPAAELLDVDTPEALARAQAPFGA</sequence>
<evidence type="ECO:0000313" key="2">
    <source>
        <dbReference type="EMBL" id="MFC5849800.1"/>
    </source>
</evidence>
<organism evidence="2 3">
    <name type="scientific">Deinococcus petrolearius</name>
    <dbReference type="NCBI Taxonomy" id="1751295"/>
    <lineage>
        <taxon>Bacteria</taxon>
        <taxon>Thermotogati</taxon>
        <taxon>Deinococcota</taxon>
        <taxon>Deinococci</taxon>
        <taxon>Deinococcales</taxon>
        <taxon>Deinococcaceae</taxon>
        <taxon>Deinococcus</taxon>
    </lineage>
</organism>
<dbReference type="CDD" id="cd04182">
    <property type="entry name" value="GT_2_like_f"/>
    <property type="match status" value="1"/>
</dbReference>
<dbReference type="PANTHER" id="PTHR43777:SF1">
    <property type="entry name" value="MOLYBDENUM COFACTOR CYTIDYLYLTRANSFERASE"/>
    <property type="match status" value="1"/>
</dbReference>
<dbReference type="SUPFAM" id="SSF53448">
    <property type="entry name" value="Nucleotide-diphospho-sugar transferases"/>
    <property type="match status" value="1"/>
</dbReference>
<dbReference type="Proteomes" id="UP001595979">
    <property type="component" value="Unassembled WGS sequence"/>
</dbReference>
<proteinExistence type="predicted"/>
<evidence type="ECO:0000259" key="1">
    <source>
        <dbReference type="Pfam" id="PF12804"/>
    </source>
</evidence>
<gene>
    <name evidence="2" type="ORF">ACFPQ6_15965</name>
</gene>
<comment type="caution">
    <text evidence="2">The sequence shown here is derived from an EMBL/GenBank/DDBJ whole genome shotgun (WGS) entry which is preliminary data.</text>
</comment>
<dbReference type="InterPro" id="IPR025877">
    <property type="entry name" value="MobA-like_NTP_Trfase"/>
</dbReference>
<dbReference type="InterPro" id="IPR029044">
    <property type="entry name" value="Nucleotide-diphossugar_trans"/>
</dbReference>
<keyword evidence="3" id="KW-1185">Reference proteome</keyword>
<protein>
    <submittedName>
        <fullName evidence="2">Nucleotidyltransferase family protein</fullName>
    </submittedName>
</protein>
<reference evidence="3" key="1">
    <citation type="journal article" date="2019" name="Int. J. Syst. Evol. Microbiol.">
        <title>The Global Catalogue of Microorganisms (GCM) 10K type strain sequencing project: providing services to taxonomists for standard genome sequencing and annotation.</title>
        <authorList>
            <consortium name="The Broad Institute Genomics Platform"/>
            <consortium name="The Broad Institute Genome Sequencing Center for Infectious Disease"/>
            <person name="Wu L."/>
            <person name="Ma J."/>
        </authorList>
    </citation>
    <scope>NUCLEOTIDE SEQUENCE [LARGE SCALE GENOMIC DNA]</scope>
    <source>
        <strain evidence="3">CGMCC 1.15053</strain>
    </source>
</reference>
<dbReference type="EMBL" id="JBHSOH010000032">
    <property type="protein sequence ID" value="MFC5849800.1"/>
    <property type="molecule type" value="Genomic_DNA"/>
</dbReference>